<evidence type="ECO:0000313" key="3">
    <source>
        <dbReference type="Proteomes" id="UP000198312"/>
    </source>
</evidence>
<dbReference type="PROSITE" id="PS50943">
    <property type="entry name" value="HTH_CROC1"/>
    <property type="match status" value="1"/>
</dbReference>
<keyword evidence="3" id="KW-1185">Reference proteome</keyword>
<evidence type="ECO:0000313" key="2">
    <source>
        <dbReference type="EMBL" id="ASK63530.1"/>
    </source>
</evidence>
<organism evidence="2 3">
    <name type="scientific">Virgibacillus phasianinus</name>
    <dbReference type="NCBI Taxonomy" id="2017483"/>
    <lineage>
        <taxon>Bacteria</taxon>
        <taxon>Bacillati</taxon>
        <taxon>Bacillota</taxon>
        <taxon>Bacilli</taxon>
        <taxon>Bacillales</taxon>
        <taxon>Bacillaceae</taxon>
        <taxon>Virgibacillus</taxon>
    </lineage>
</organism>
<dbReference type="Proteomes" id="UP000198312">
    <property type="component" value="Chromosome"/>
</dbReference>
<sequence length="427" mass="51090">MSMRCIMIEGRIIKYYRQKSGISQEKLGQGICSVTHLSKIERGITEYSSEIISLLSVRLGINMKTEIKRYQQTKVLLEKWFDALVMQKKEEIFRLKEEIENEDLINLPENLNLYKLLLARCYLFTNNVKEAYSIITYIEKRQLAMLSPEEKNLLKHVFGIYYFLTGQFKACITTMENIDNGQYHNDEYYYHLALAHHSVHSNIQAYYFASKALEYFQKTLNILRIIDTEMVMLIQLNAREHHDYKITLEKYRKLIQLCDTCNDQQRRLKLFHNLGFENMRRGYYQEASRLFNKAMSFINEDDQQYLTTLDVYINSCFKGQLLSDEKLLDLIQHGLRLAIDKKDERYILFQLHIFSIRQQEDNYYHYLEETVIPHFRETGYYMMVEHYEKKLFYYLVNRKKTSKALDLSKSIVSSKKSFYDVDINVNT</sequence>
<dbReference type="KEGG" id="vil:CFK37_15895"/>
<accession>A0A220U609</accession>
<dbReference type="AlphaFoldDB" id="A0A220U609"/>
<dbReference type="GO" id="GO:0003677">
    <property type="term" value="F:DNA binding"/>
    <property type="evidence" value="ECO:0007669"/>
    <property type="project" value="InterPro"/>
</dbReference>
<name>A0A220U609_9BACI</name>
<reference evidence="2 3" key="1">
    <citation type="submission" date="2017-07" db="EMBL/GenBank/DDBJ databases">
        <title>Virgibacillus sp. LM2416.</title>
        <authorList>
            <person name="Tak E.J."/>
            <person name="Bae J.-W."/>
        </authorList>
    </citation>
    <scope>NUCLEOTIDE SEQUENCE [LARGE SCALE GENOMIC DNA]</scope>
    <source>
        <strain evidence="2 3">LM2416</strain>
    </source>
</reference>
<dbReference type="EMBL" id="CP022315">
    <property type="protein sequence ID" value="ASK63530.1"/>
    <property type="molecule type" value="Genomic_DNA"/>
</dbReference>
<dbReference type="Gene3D" id="1.25.40.10">
    <property type="entry name" value="Tetratricopeptide repeat domain"/>
    <property type="match status" value="1"/>
</dbReference>
<proteinExistence type="predicted"/>
<feature type="domain" description="HTH cro/C1-type" evidence="1">
    <location>
        <begin position="13"/>
        <end position="67"/>
    </location>
</feature>
<dbReference type="CDD" id="cd00093">
    <property type="entry name" value="HTH_XRE"/>
    <property type="match status" value="1"/>
</dbReference>
<dbReference type="SUPFAM" id="SSF47413">
    <property type="entry name" value="lambda repressor-like DNA-binding domains"/>
    <property type="match status" value="1"/>
</dbReference>
<dbReference type="InterPro" id="IPR001387">
    <property type="entry name" value="Cro/C1-type_HTH"/>
</dbReference>
<dbReference type="SUPFAM" id="SSF48452">
    <property type="entry name" value="TPR-like"/>
    <property type="match status" value="1"/>
</dbReference>
<protein>
    <submittedName>
        <fullName evidence="2">Transcriptional regulator</fullName>
    </submittedName>
</protein>
<evidence type="ECO:0000259" key="1">
    <source>
        <dbReference type="PROSITE" id="PS50943"/>
    </source>
</evidence>
<dbReference type="SMART" id="SM00530">
    <property type="entry name" value="HTH_XRE"/>
    <property type="match status" value="1"/>
</dbReference>
<dbReference type="InterPro" id="IPR010982">
    <property type="entry name" value="Lambda_DNA-bd_dom_sf"/>
</dbReference>
<dbReference type="Pfam" id="PF01381">
    <property type="entry name" value="HTH_3"/>
    <property type="match status" value="1"/>
</dbReference>
<gene>
    <name evidence="2" type="ORF">CFK37_15895</name>
</gene>
<dbReference type="InterPro" id="IPR011990">
    <property type="entry name" value="TPR-like_helical_dom_sf"/>
</dbReference>
<dbReference type="Gene3D" id="1.10.260.40">
    <property type="entry name" value="lambda repressor-like DNA-binding domains"/>
    <property type="match status" value="1"/>
</dbReference>